<accession>A0A7W9GWK6</accession>
<dbReference type="EMBL" id="JACHMM010000001">
    <property type="protein sequence ID" value="MBB5791359.1"/>
    <property type="molecule type" value="Genomic_DNA"/>
</dbReference>
<keyword evidence="3" id="KW-1185">Reference proteome</keyword>
<evidence type="ECO:0000313" key="3">
    <source>
        <dbReference type="Proteomes" id="UP000542813"/>
    </source>
</evidence>
<dbReference type="PANTHER" id="PTHR39335">
    <property type="entry name" value="BLL4220 PROTEIN"/>
    <property type="match status" value="1"/>
</dbReference>
<dbReference type="RefSeq" id="WP_184828068.1">
    <property type="nucleotide sequence ID" value="NZ_JACHMM010000001.1"/>
</dbReference>
<organism evidence="2 3">
    <name type="scientific">Jiangella mangrovi</name>
    <dbReference type="NCBI Taxonomy" id="1524084"/>
    <lineage>
        <taxon>Bacteria</taxon>
        <taxon>Bacillati</taxon>
        <taxon>Actinomycetota</taxon>
        <taxon>Actinomycetes</taxon>
        <taxon>Jiangellales</taxon>
        <taxon>Jiangellaceae</taxon>
        <taxon>Jiangella</taxon>
    </lineage>
</organism>
<feature type="region of interest" description="Disordered" evidence="1">
    <location>
        <begin position="20"/>
        <end position="62"/>
    </location>
</feature>
<evidence type="ECO:0000313" key="2">
    <source>
        <dbReference type="EMBL" id="MBB5791359.1"/>
    </source>
</evidence>
<proteinExistence type="predicted"/>
<dbReference type="GO" id="GO:0043448">
    <property type="term" value="P:alkane catabolic process"/>
    <property type="evidence" value="ECO:0007669"/>
    <property type="project" value="TreeGrafter"/>
</dbReference>
<dbReference type="PANTHER" id="PTHR39335:SF1">
    <property type="entry name" value="BLL4220 PROTEIN"/>
    <property type="match status" value="1"/>
</dbReference>
<dbReference type="Pfam" id="PF03640">
    <property type="entry name" value="Lipoprotein_15"/>
    <property type="match status" value="2"/>
</dbReference>
<dbReference type="InterPro" id="IPR005297">
    <property type="entry name" value="Lipoprotein_repeat"/>
</dbReference>
<gene>
    <name evidence="2" type="ORF">HD601_005934</name>
</gene>
<keyword evidence="2" id="KW-0449">Lipoprotein</keyword>
<comment type="caution">
    <text evidence="2">The sequence shown here is derived from an EMBL/GenBank/DDBJ whole genome shotgun (WGS) entry which is preliminary data.</text>
</comment>
<name>A0A7W9GWK6_9ACTN</name>
<sequence length="186" mass="18047">MRISTAVALGAGLVLALAGCSDDDGDGGSGDTAAPSAEAPAGGTTPSEGVTPPSEEPTSEAPAAAAELAVATGDLGEVVVDGQGMTVYMYTNDTQGSGSSSCADQCAAAWPAVHAASATPTVEGVTGEVGTITGVDGELQVTLNGWPLYTYAQDQAAGDVTGQGVGSVWYVISPAGEPVMSGGSTY</sequence>
<protein>
    <submittedName>
        <fullName evidence="2">Putative lipoprotein with Yx(FWY)xxD motif</fullName>
    </submittedName>
</protein>
<dbReference type="Proteomes" id="UP000542813">
    <property type="component" value="Unassembled WGS sequence"/>
</dbReference>
<reference evidence="2 3" key="1">
    <citation type="submission" date="2020-08" db="EMBL/GenBank/DDBJ databases">
        <title>Sequencing the genomes of 1000 actinobacteria strains.</title>
        <authorList>
            <person name="Klenk H.-P."/>
        </authorList>
    </citation>
    <scope>NUCLEOTIDE SEQUENCE [LARGE SCALE GENOMIC DNA]</scope>
    <source>
        <strain evidence="2 3">DSM 102122</strain>
    </source>
</reference>
<dbReference type="AlphaFoldDB" id="A0A7W9GWK6"/>
<dbReference type="PROSITE" id="PS51257">
    <property type="entry name" value="PROKAR_LIPOPROTEIN"/>
    <property type="match status" value="1"/>
</dbReference>
<feature type="compositionally biased region" description="Low complexity" evidence="1">
    <location>
        <begin position="31"/>
        <end position="53"/>
    </location>
</feature>
<evidence type="ECO:0000256" key="1">
    <source>
        <dbReference type="SAM" id="MobiDB-lite"/>
    </source>
</evidence>